<keyword evidence="4" id="KW-1185">Reference proteome</keyword>
<evidence type="ECO:0000313" key="3">
    <source>
        <dbReference type="EMBL" id="MBS0123440.1"/>
    </source>
</evidence>
<dbReference type="Gene3D" id="2.120.10.30">
    <property type="entry name" value="TolB, C-terminal domain"/>
    <property type="match status" value="1"/>
</dbReference>
<comment type="caution">
    <text evidence="3">The sequence shown here is derived from an EMBL/GenBank/DDBJ whole genome shotgun (WGS) entry which is preliminary data.</text>
</comment>
<dbReference type="Proteomes" id="UP000681356">
    <property type="component" value="Unassembled WGS sequence"/>
</dbReference>
<proteinExistence type="predicted"/>
<keyword evidence="1" id="KW-0732">Signal</keyword>
<feature type="chain" id="PRO_5035229992" evidence="1">
    <location>
        <begin position="24"/>
        <end position="297"/>
    </location>
</feature>
<dbReference type="PROSITE" id="PS51257">
    <property type="entry name" value="PROKAR_LIPOPROTEIN"/>
    <property type="match status" value="1"/>
</dbReference>
<evidence type="ECO:0000256" key="1">
    <source>
        <dbReference type="SAM" id="SignalP"/>
    </source>
</evidence>
<evidence type="ECO:0000259" key="2">
    <source>
        <dbReference type="Pfam" id="PF13449"/>
    </source>
</evidence>
<dbReference type="EMBL" id="JAGTUU010000002">
    <property type="protein sequence ID" value="MBS0123440.1"/>
    <property type="molecule type" value="Genomic_DNA"/>
</dbReference>
<accession>A0A8J7W9M2</accession>
<feature type="domain" description="Phytase-like" evidence="2">
    <location>
        <begin position="46"/>
        <end position="281"/>
    </location>
</feature>
<dbReference type="Pfam" id="PF13449">
    <property type="entry name" value="Phytase-like"/>
    <property type="match status" value="1"/>
</dbReference>
<dbReference type="InterPro" id="IPR014567">
    <property type="entry name" value="UCP031900"/>
</dbReference>
<protein>
    <submittedName>
        <fullName evidence="3">Esterase-like activity of phytase family protein</fullName>
    </submittedName>
</protein>
<evidence type="ECO:0000313" key="4">
    <source>
        <dbReference type="Proteomes" id="UP000681356"/>
    </source>
</evidence>
<sequence length="297" mass="32639">MRRRACVALGAALLAGCMGFAPADDRASARAEFLQSLVWPTREHGAGGFSGLDVDADGQHFMAISDRGTILSGRFIREAGRITGMEATATQPLRAPDGHIPKDHIHDAEGLALSADGGVFVSYEAIHRIRDHRDPQKPRRIPRPKEFAALPGNGGLEALAVDAAGRLYTMPERSGRLNEPFPIWRFDGTWSQPFALSRSNGFLPVGADFGPDGRLYVLERAFPGFGFRSRVRSFTVTDTTLGDERIDVKTPVGRHDNLEGLAVWRDATGAIRLTMISDDNFRSFQRTEIVEYRLPLP</sequence>
<dbReference type="InterPro" id="IPR027372">
    <property type="entry name" value="Phytase-like_dom"/>
</dbReference>
<dbReference type="PIRSF" id="PIRSF031900">
    <property type="entry name" value="UCP031900"/>
    <property type="match status" value="1"/>
</dbReference>
<feature type="signal peptide" evidence="1">
    <location>
        <begin position="1"/>
        <end position="23"/>
    </location>
</feature>
<reference evidence="3" key="1">
    <citation type="submission" date="2021-04" db="EMBL/GenBank/DDBJ databases">
        <authorList>
            <person name="Yoon J."/>
        </authorList>
    </citation>
    <scope>NUCLEOTIDE SEQUENCE</scope>
    <source>
        <strain evidence="3">KMU-90</strain>
    </source>
</reference>
<organism evidence="3 4">
    <name type="scientific">Thetidibacter halocola</name>
    <dbReference type="NCBI Taxonomy" id="2827239"/>
    <lineage>
        <taxon>Bacteria</taxon>
        <taxon>Pseudomonadati</taxon>
        <taxon>Pseudomonadota</taxon>
        <taxon>Alphaproteobacteria</taxon>
        <taxon>Rhodobacterales</taxon>
        <taxon>Roseobacteraceae</taxon>
        <taxon>Thetidibacter</taxon>
    </lineage>
</organism>
<dbReference type="SUPFAM" id="SSF101898">
    <property type="entry name" value="NHL repeat"/>
    <property type="match status" value="1"/>
</dbReference>
<dbReference type="InterPro" id="IPR011042">
    <property type="entry name" value="6-blade_b-propeller_TolB-like"/>
</dbReference>
<dbReference type="AlphaFoldDB" id="A0A8J7W9M2"/>
<name>A0A8J7W9M2_9RHOB</name>
<gene>
    <name evidence="3" type="ORF">KB874_04785</name>
</gene>